<protein>
    <recommendedName>
        <fullName evidence="3">UDP:flavonoid glycosyltransferase YjiC, YdhE family</fullName>
    </recommendedName>
</protein>
<evidence type="ECO:0000313" key="1">
    <source>
        <dbReference type="EMBL" id="SFR86932.1"/>
    </source>
</evidence>
<dbReference type="RefSeq" id="WP_093312690.1">
    <property type="nucleotide sequence ID" value="NZ_FOZG01000001.1"/>
</dbReference>
<keyword evidence="2" id="KW-1185">Reference proteome</keyword>
<dbReference type="STRING" id="1166337.SAMN05192580_1390"/>
<gene>
    <name evidence="1" type="ORF">SAMN05192580_1390</name>
</gene>
<accession>A0A1I6K6S5</accession>
<dbReference type="EMBL" id="FOZG01000001">
    <property type="protein sequence ID" value="SFR86932.1"/>
    <property type="molecule type" value="Genomic_DNA"/>
</dbReference>
<dbReference type="SUPFAM" id="SSF53756">
    <property type="entry name" value="UDP-Glycosyltransferase/glycogen phosphorylase"/>
    <property type="match status" value="1"/>
</dbReference>
<dbReference type="AlphaFoldDB" id="A0A1I6K6S5"/>
<reference evidence="1 2" key="1">
    <citation type="submission" date="2016-10" db="EMBL/GenBank/DDBJ databases">
        <authorList>
            <person name="de Groot N.N."/>
        </authorList>
    </citation>
    <scope>NUCLEOTIDE SEQUENCE [LARGE SCALE GENOMIC DNA]</scope>
    <source>
        <strain evidence="1 2">S5-249</strain>
    </source>
</reference>
<sequence>MARVLLGWELGGGRGHHVKLIAAGQRLQALGHEPIYVVQQLEGWPAGVELWQAPLWPVQLSAYARPVAAPPATMGDIFAALGVGEAGAPMRVIAAWDRLLAAIRPDAVVAEFAPGLLLAAFGRVPSLALGSGFSLPPVDLPSFPSLTGSPPVADEAPILHEVNRALASLGRPQRPSLPALNLADRMLTSSFAELDPYALVRRGGHGAPSGMLIDDADGPRDELFVYMNGPQARPAAFWQALLSCGLPVRIWDPRLTRSDAAQLEGAGMTVETQPVPFHRIVQRSRLALTHGGLGFATSALAAGLAQIVAPFDLEKLGVGQAVTNHRLGAWISPVIEAAEPLAALIRDVAGDEDLHTRLAATAPDFRRRMHPTPETQIAALVMDLVG</sequence>
<evidence type="ECO:0000313" key="2">
    <source>
        <dbReference type="Proteomes" id="UP000198824"/>
    </source>
</evidence>
<dbReference type="Proteomes" id="UP000198824">
    <property type="component" value="Unassembled WGS sequence"/>
</dbReference>
<proteinExistence type="predicted"/>
<dbReference type="Gene3D" id="3.40.50.2000">
    <property type="entry name" value="Glycogen Phosphorylase B"/>
    <property type="match status" value="1"/>
</dbReference>
<name>A0A1I6K6S5_9SPHN</name>
<evidence type="ECO:0008006" key="3">
    <source>
        <dbReference type="Google" id="ProtNLM"/>
    </source>
</evidence>
<organism evidence="1 2">
    <name type="scientific">Sphingomonas jatrophae</name>
    <dbReference type="NCBI Taxonomy" id="1166337"/>
    <lineage>
        <taxon>Bacteria</taxon>
        <taxon>Pseudomonadati</taxon>
        <taxon>Pseudomonadota</taxon>
        <taxon>Alphaproteobacteria</taxon>
        <taxon>Sphingomonadales</taxon>
        <taxon>Sphingomonadaceae</taxon>
        <taxon>Sphingomonas</taxon>
    </lineage>
</organism>
<dbReference type="OrthoDB" id="271062at2"/>